<dbReference type="HOGENOM" id="CLU_021802_2_2_0"/>
<dbReference type="eggNOG" id="COG0624">
    <property type="taxonomic scope" value="Bacteria"/>
</dbReference>
<evidence type="ECO:0000256" key="7">
    <source>
        <dbReference type="ARBA" id="ARBA00022605"/>
    </source>
</evidence>
<name>I2F8M4_9BACT</name>
<evidence type="ECO:0000256" key="8">
    <source>
        <dbReference type="ARBA" id="ARBA00022723"/>
    </source>
</evidence>
<dbReference type="PROSITE" id="PS00759">
    <property type="entry name" value="ARGE_DAPE_CPG2_2"/>
    <property type="match status" value="1"/>
</dbReference>
<dbReference type="InterPro" id="IPR050072">
    <property type="entry name" value="Peptidase_M20A"/>
</dbReference>
<evidence type="ECO:0000313" key="14">
    <source>
        <dbReference type="EMBL" id="AFK08277.1"/>
    </source>
</evidence>
<protein>
    <recommendedName>
        <fullName evidence="6">Probable succinyl-diaminopimelate desuccinylase</fullName>
        <ecNumber evidence="5">3.5.1.18</ecNumber>
    </recommendedName>
</protein>
<dbReference type="InterPro" id="IPR001261">
    <property type="entry name" value="ArgE/DapE_CS"/>
</dbReference>
<comment type="catalytic activity">
    <reaction evidence="12">
        <text>N-succinyl-(2S,6S)-2,6-diaminopimelate + H2O = (2S,6S)-2,6-diaminopimelate + succinate</text>
        <dbReference type="Rhea" id="RHEA:22608"/>
        <dbReference type="ChEBI" id="CHEBI:15377"/>
        <dbReference type="ChEBI" id="CHEBI:30031"/>
        <dbReference type="ChEBI" id="CHEBI:57609"/>
        <dbReference type="ChEBI" id="CHEBI:58087"/>
        <dbReference type="EC" id="3.5.1.18"/>
    </reaction>
</comment>
<keyword evidence="10" id="KW-0862">Zinc</keyword>
<dbReference type="NCBIfam" id="TIGR01910">
    <property type="entry name" value="DapE-ArgE"/>
    <property type="match status" value="1"/>
</dbReference>
<keyword evidence="9" id="KW-0378">Hydrolase</keyword>
<dbReference type="Gene3D" id="3.30.70.360">
    <property type="match status" value="1"/>
</dbReference>
<comment type="similarity">
    <text evidence="4">Belongs to the peptidase M20A family.</text>
</comment>
<dbReference type="Gene3D" id="3.40.630.10">
    <property type="entry name" value="Zn peptidases"/>
    <property type="match status" value="1"/>
</dbReference>
<dbReference type="AlphaFoldDB" id="I2F8M4"/>
<dbReference type="GO" id="GO:0009014">
    <property type="term" value="F:succinyl-diaminopimelate desuccinylase activity"/>
    <property type="evidence" value="ECO:0007669"/>
    <property type="project" value="UniProtKB-EC"/>
</dbReference>
<evidence type="ECO:0000256" key="3">
    <source>
        <dbReference type="ARBA" id="ARBA00005130"/>
    </source>
</evidence>
<comment type="cofactor">
    <cofactor evidence="2">
        <name>Zn(2+)</name>
        <dbReference type="ChEBI" id="CHEBI:29105"/>
    </cofactor>
</comment>
<dbReference type="GO" id="GO:0009089">
    <property type="term" value="P:lysine biosynthetic process via diaminopimelate"/>
    <property type="evidence" value="ECO:0007669"/>
    <property type="project" value="UniProtKB-UniPathway"/>
</dbReference>
<evidence type="ECO:0000256" key="11">
    <source>
        <dbReference type="ARBA" id="ARBA00023285"/>
    </source>
</evidence>
<keyword evidence="7" id="KW-0028">Amino-acid biosynthesis</keyword>
<keyword evidence="8" id="KW-0479">Metal-binding</keyword>
<dbReference type="CDD" id="cd08659">
    <property type="entry name" value="M20_ArgE_DapE-like"/>
    <property type="match status" value="1"/>
</dbReference>
<dbReference type="InterPro" id="IPR036264">
    <property type="entry name" value="Bact_exopeptidase_dim_dom"/>
</dbReference>
<dbReference type="PANTHER" id="PTHR43808:SF8">
    <property type="entry name" value="PEPTIDASE M20 DIMERISATION DOMAIN-CONTAINING PROTEIN"/>
    <property type="match status" value="1"/>
</dbReference>
<evidence type="ECO:0000313" key="15">
    <source>
        <dbReference type="Proteomes" id="UP000002881"/>
    </source>
</evidence>
<dbReference type="SUPFAM" id="SSF53187">
    <property type="entry name" value="Zn-dependent exopeptidases"/>
    <property type="match status" value="1"/>
</dbReference>
<dbReference type="Pfam" id="PF07687">
    <property type="entry name" value="M20_dimer"/>
    <property type="match status" value="1"/>
</dbReference>
<dbReference type="InterPro" id="IPR011650">
    <property type="entry name" value="Peptidase_M20_dimer"/>
</dbReference>
<comment type="pathway">
    <text evidence="3">Amino-acid biosynthesis; L-lysine biosynthesis via DAP pathway; LL-2,6-diaminopimelate from (S)-tetrahydrodipicolinate (succinylase route): step 3/3.</text>
</comment>
<sequence length="367" mass="40404">MKLSDKELEKLLLELCSANTTNPPGNEDRAVEILQRVLVDRNVHIEIQKVAENRSNLVARLQRDPALPYLLLSGHMDVVPAGSNWDSDPFKPKLVDGKLFARGSADMKGGLSALTAALIDLSEDSDFSWNVALIATCDEEVGCSGIRHFLEHQTFDVSGVIIGEPTSLRLATGEKGAIWLKLKFRGKSAHGSQPQNGINAVTKLFSAYTELSQVLGKIEGLTESLNIIRGGSKENTVPDEAECVIDIRFAENTDSAEIIALVDSVLSKYNQSERIILLNRESFSSSGNLTESVKEVLKEKAMNAEELTMTYFTDGAFTASQGIETVILGPGSPSMAHRSNEYVELEEVHMARRLYSKIARNYFERTR</sequence>
<organism evidence="14 15">
    <name type="scientific">Mesotoga prima MesG1.Ag.4.2</name>
    <dbReference type="NCBI Taxonomy" id="660470"/>
    <lineage>
        <taxon>Bacteria</taxon>
        <taxon>Thermotogati</taxon>
        <taxon>Thermotogota</taxon>
        <taxon>Thermotogae</taxon>
        <taxon>Kosmotogales</taxon>
        <taxon>Kosmotogaceae</taxon>
        <taxon>Mesotoga</taxon>
    </lineage>
</organism>
<dbReference type="SUPFAM" id="SSF55031">
    <property type="entry name" value="Bacterial exopeptidase dimerisation domain"/>
    <property type="match status" value="1"/>
</dbReference>
<comment type="cofactor">
    <cofactor evidence="1">
        <name>Co(2+)</name>
        <dbReference type="ChEBI" id="CHEBI:48828"/>
    </cofactor>
</comment>
<dbReference type="GO" id="GO:0046872">
    <property type="term" value="F:metal ion binding"/>
    <property type="evidence" value="ECO:0007669"/>
    <property type="project" value="UniProtKB-KW"/>
</dbReference>
<evidence type="ECO:0000256" key="1">
    <source>
        <dbReference type="ARBA" id="ARBA00001941"/>
    </source>
</evidence>
<keyword evidence="15" id="KW-1185">Reference proteome</keyword>
<dbReference type="InterPro" id="IPR002933">
    <property type="entry name" value="Peptidase_M20"/>
</dbReference>
<dbReference type="EMBL" id="CP003532">
    <property type="protein sequence ID" value="AFK08277.1"/>
    <property type="molecule type" value="Genomic_DNA"/>
</dbReference>
<dbReference type="EC" id="3.5.1.18" evidence="5"/>
<dbReference type="KEGG" id="mpg:Theba_2678"/>
<dbReference type="Pfam" id="PF01546">
    <property type="entry name" value="Peptidase_M20"/>
    <property type="match status" value="1"/>
</dbReference>
<feature type="domain" description="Peptidase M20 dimerisation" evidence="13">
    <location>
        <begin position="172"/>
        <end position="270"/>
    </location>
</feature>
<dbReference type="UniPathway" id="UPA00034">
    <property type="reaction ID" value="UER00021"/>
</dbReference>
<dbReference type="PROSITE" id="PS00758">
    <property type="entry name" value="ARGE_DAPE_CPG2_1"/>
    <property type="match status" value="1"/>
</dbReference>
<evidence type="ECO:0000256" key="12">
    <source>
        <dbReference type="ARBA" id="ARBA00051301"/>
    </source>
</evidence>
<evidence type="ECO:0000259" key="13">
    <source>
        <dbReference type="Pfam" id="PF07687"/>
    </source>
</evidence>
<dbReference type="GeneID" id="87108377"/>
<evidence type="ECO:0000256" key="6">
    <source>
        <dbReference type="ARBA" id="ARBA00016853"/>
    </source>
</evidence>
<evidence type="ECO:0000256" key="9">
    <source>
        <dbReference type="ARBA" id="ARBA00022801"/>
    </source>
</evidence>
<gene>
    <name evidence="14" type="ORF">Theba_2678</name>
</gene>
<dbReference type="InterPro" id="IPR010182">
    <property type="entry name" value="ArgE/DapE"/>
</dbReference>
<reference evidence="14 15" key="1">
    <citation type="journal article" date="2012" name="Genome Biol. Evol.">
        <title>Genome Sequence of the Mesophilic Thermotogales Bacterium Mesotoga prima MesG1.Ag.4.2 Reveals the Largest Thermotogales Genome To Date.</title>
        <authorList>
            <person name="Zhaxybayeva O."/>
            <person name="Swithers K.S."/>
            <person name="Foght J."/>
            <person name="Green A.G."/>
            <person name="Bruce D."/>
            <person name="Detter C."/>
            <person name="Han S."/>
            <person name="Teshima H."/>
            <person name="Han J."/>
            <person name="Woyke T."/>
            <person name="Pitluck S."/>
            <person name="Nolan M."/>
            <person name="Ivanova N."/>
            <person name="Pati A."/>
            <person name="Land M.L."/>
            <person name="Dlutek M."/>
            <person name="Doolittle W.F."/>
            <person name="Noll K.M."/>
            <person name="Nesbo C.L."/>
        </authorList>
    </citation>
    <scope>NUCLEOTIDE SEQUENCE [LARGE SCALE GENOMIC DNA]</scope>
    <source>
        <strain evidence="15">mesG1.Ag.4.2</strain>
    </source>
</reference>
<proteinExistence type="inferred from homology"/>
<evidence type="ECO:0000256" key="5">
    <source>
        <dbReference type="ARBA" id="ARBA00011921"/>
    </source>
</evidence>
<accession>I2F8M4</accession>
<keyword evidence="11" id="KW-0170">Cobalt</keyword>
<dbReference type="PANTHER" id="PTHR43808">
    <property type="entry name" value="ACETYLORNITHINE DEACETYLASE"/>
    <property type="match status" value="1"/>
</dbReference>
<evidence type="ECO:0000256" key="10">
    <source>
        <dbReference type="ARBA" id="ARBA00022833"/>
    </source>
</evidence>
<evidence type="ECO:0000256" key="4">
    <source>
        <dbReference type="ARBA" id="ARBA00006247"/>
    </source>
</evidence>
<dbReference type="Proteomes" id="UP000002881">
    <property type="component" value="Chromosome"/>
</dbReference>
<evidence type="ECO:0000256" key="2">
    <source>
        <dbReference type="ARBA" id="ARBA00001947"/>
    </source>
</evidence>
<dbReference type="RefSeq" id="WP_014731972.1">
    <property type="nucleotide sequence ID" value="NC_017934.1"/>
</dbReference>
<dbReference type="STRING" id="660470.Theba_2678"/>